<evidence type="ECO:0000256" key="2">
    <source>
        <dbReference type="SAM" id="SignalP"/>
    </source>
</evidence>
<feature type="region of interest" description="Disordered" evidence="1">
    <location>
        <begin position="159"/>
        <end position="178"/>
    </location>
</feature>
<proteinExistence type="predicted"/>
<dbReference type="Proteomes" id="UP001501469">
    <property type="component" value="Unassembled WGS sequence"/>
</dbReference>
<reference evidence="4" key="1">
    <citation type="journal article" date="2019" name="Int. J. Syst. Evol. Microbiol.">
        <title>The Global Catalogue of Microorganisms (GCM) 10K type strain sequencing project: providing services to taxonomists for standard genome sequencing and annotation.</title>
        <authorList>
            <consortium name="The Broad Institute Genomics Platform"/>
            <consortium name="The Broad Institute Genome Sequencing Center for Infectious Disease"/>
            <person name="Wu L."/>
            <person name="Ma J."/>
        </authorList>
    </citation>
    <scope>NUCLEOTIDE SEQUENCE [LARGE SCALE GENOMIC DNA]</scope>
    <source>
        <strain evidence="4">JCM 17225</strain>
    </source>
</reference>
<evidence type="ECO:0008006" key="5">
    <source>
        <dbReference type="Google" id="ProtNLM"/>
    </source>
</evidence>
<comment type="caution">
    <text evidence="3">The sequence shown here is derived from an EMBL/GenBank/DDBJ whole genome shotgun (WGS) entry which is preliminary data.</text>
</comment>
<evidence type="ECO:0000313" key="3">
    <source>
        <dbReference type="EMBL" id="GAA4034011.1"/>
    </source>
</evidence>
<accession>A0ABP7U0J1</accession>
<keyword evidence="4" id="KW-1185">Reference proteome</keyword>
<gene>
    <name evidence="3" type="ORF">GCM10022409_17890</name>
</gene>
<sequence length="252" mass="27627">MRSVRTLLASLTLAAALPACGPSYFLTMHPSSGSGTWANGAEIARQQHDSLEVRLSFVRYEASRLIFEAELRNRSGHDFTVSPTDFYLQPVATQPVASTAPAPVLPGRLTAFDPEPNIQELRQRIEVESAEATKVSAAEVLTSLSHTVENVAAIKKKETKEQISARENRQQNENASFDSQRLRAAAAAEQHRAQLGELEGQALRRTTLETGRAVRGYVYFPRADMADVIRVSAPGLAPGTTLDFTQTRTQQH</sequence>
<feature type="chain" id="PRO_5047089716" description="DUF4349 domain-containing protein" evidence="2">
    <location>
        <begin position="22"/>
        <end position="252"/>
    </location>
</feature>
<evidence type="ECO:0000256" key="1">
    <source>
        <dbReference type="SAM" id="MobiDB-lite"/>
    </source>
</evidence>
<keyword evidence="2" id="KW-0732">Signal</keyword>
<feature type="signal peptide" evidence="2">
    <location>
        <begin position="1"/>
        <end position="21"/>
    </location>
</feature>
<evidence type="ECO:0000313" key="4">
    <source>
        <dbReference type="Proteomes" id="UP001501469"/>
    </source>
</evidence>
<feature type="compositionally biased region" description="Basic and acidic residues" evidence="1">
    <location>
        <begin position="159"/>
        <end position="170"/>
    </location>
</feature>
<dbReference type="EMBL" id="BAABDK010000016">
    <property type="protein sequence ID" value="GAA4034011.1"/>
    <property type="molecule type" value="Genomic_DNA"/>
</dbReference>
<dbReference type="RefSeq" id="WP_345053098.1">
    <property type="nucleotide sequence ID" value="NZ_BAABDK010000016.1"/>
</dbReference>
<organism evidence="3 4">
    <name type="scientific">Hymenobacter glaciei</name>
    <dbReference type="NCBI Taxonomy" id="877209"/>
    <lineage>
        <taxon>Bacteria</taxon>
        <taxon>Pseudomonadati</taxon>
        <taxon>Bacteroidota</taxon>
        <taxon>Cytophagia</taxon>
        <taxon>Cytophagales</taxon>
        <taxon>Hymenobacteraceae</taxon>
        <taxon>Hymenobacter</taxon>
    </lineage>
</organism>
<name>A0ABP7U0J1_9BACT</name>
<protein>
    <recommendedName>
        <fullName evidence="5">DUF4349 domain-containing protein</fullName>
    </recommendedName>
</protein>